<reference evidence="3" key="2">
    <citation type="submission" date="2022-01" db="EMBL/GenBank/DDBJ databases">
        <authorList>
            <person name="Yamashiro T."/>
            <person name="Shiraishi A."/>
            <person name="Satake H."/>
            <person name="Nakayama K."/>
        </authorList>
    </citation>
    <scope>NUCLEOTIDE SEQUENCE</scope>
</reference>
<evidence type="ECO:0000259" key="2">
    <source>
        <dbReference type="Pfam" id="PF07727"/>
    </source>
</evidence>
<evidence type="ECO:0000313" key="3">
    <source>
        <dbReference type="EMBL" id="GJS77447.1"/>
    </source>
</evidence>
<reference evidence="3" key="1">
    <citation type="journal article" date="2022" name="Int. J. Mol. Sci.">
        <title>Draft Genome of Tanacetum Coccineum: Genomic Comparison of Closely Related Tanacetum-Family Plants.</title>
        <authorList>
            <person name="Yamashiro T."/>
            <person name="Shiraishi A."/>
            <person name="Nakayama K."/>
            <person name="Satake H."/>
        </authorList>
    </citation>
    <scope>NUCLEOTIDE SEQUENCE</scope>
</reference>
<dbReference type="EMBL" id="BQNB010010448">
    <property type="protein sequence ID" value="GJS77447.1"/>
    <property type="molecule type" value="Genomic_DNA"/>
</dbReference>
<feature type="domain" description="Reverse transcriptase Ty1/copia-type" evidence="2">
    <location>
        <begin position="106"/>
        <end position="213"/>
    </location>
</feature>
<name>A0ABQ4YIX9_9ASTR</name>
<feature type="domain" description="Reverse transcriptase Ty1/copia-type" evidence="2">
    <location>
        <begin position="220"/>
        <end position="296"/>
    </location>
</feature>
<protein>
    <submittedName>
        <fullName evidence="3">Retrovirus-related pol polyprotein from transposon TNT 1-94</fullName>
    </submittedName>
</protein>
<dbReference type="InterPro" id="IPR043502">
    <property type="entry name" value="DNA/RNA_pol_sf"/>
</dbReference>
<dbReference type="SUPFAM" id="SSF56672">
    <property type="entry name" value="DNA/RNA polymerases"/>
    <property type="match status" value="1"/>
</dbReference>
<evidence type="ECO:0000256" key="1">
    <source>
        <dbReference type="SAM" id="MobiDB-lite"/>
    </source>
</evidence>
<dbReference type="Pfam" id="PF07727">
    <property type="entry name" value="RVT_2"/>
    <property type="match status" value="2"/>
</dbReference>
<dbReference type="Proteomes" id="UP001151760">
    <property type="component" value="Unassembled WGS sequence"/>
</dbReference>
<keyword evidence="4" id="KW-1185">Reference proteome</keyword>
<sequence length="380" mass="42930">MEHVEEPITRAPIPPQTSVPVRKSTRNSTRPAWLQDFVTPAKVNFVRTMPTYPLFGSFDFQNIPFSHVVFLANVFAVPESTSYKQAIQHEGWVKAMEAELAALERNETRTVTELPPGHKPITSKWVYKTKYHPTCVVDILKARLMVRGFNQKEGLDYKHTFSPIAKLATVKVLIALATAKQWPFHQLDINNAFLHGYIDDEIYMVPPEGYTKASTGQVFLVYADDMLLTGNSQSEILNLKSSLDNKFTIKDLGLAKYFLGIELCKTDTGMHLNQRKYILDLLTDAGLTGAKPSPFPLPTQLKLSLDKGTPFKDAGVYRRLVGRLLYLTMTRPDISYKSVCISTKRCSYASSFTPIELFERDNLKRLVLSCTTTPSNDRIL</sequence>
<feature type="region of interest" description="Disordered" evidence="1">
    <location>
        <begin position="1"/>
        <end position="24"/>
    </location>
</feature>
<comment type="caution">
    <text evidence="3">The sequence shown here is derived from an EMBL/GenBank/DDBJ whole genome shotgun (WGS) entry which is preliminary data.</text>
</comment>
<proteinExistence type="predicted"/>
<dbReference type="InterPro" id="IPR013103">
    <property type="entry name" value="RVT_2"/>
</dbReference>
<evidence type="ECO:0000313" key="4">
    <source>
        <dbReference type="Proteomes" id="UP001151760"/>
    </source>
</evidence>
<dbReference type="PANTHER" id="PTHR11439">
    <property type="entry name" value="GAG-POL-RELATED RETROTRANSPOSON"/>
    <property type="match status" value="1"/>
</dbReference>
<organism evidence="3 4">
    <name type="scientific">Tanacetum coccineum</name>
    <dbReference type="NCBI Taxonomy" id="301880"/>
    <lineage>
        <taxon>Eukaryota</taxon>
        <taxon>Viridiplantae</taxon>
        <taxon>Streptophyta</taxon>
        <taxon>Embryophyta</taxon>
        <taxon>Tracheophyta</taxon>
        <taxon>Spermatophyta</taxon>
        <taxon>Magnoliopsida</taxon>
        <taxon>eudicotyledons</taxon>
        <taxon>Gunneridae</taxon>
        <taxon>Pentapetalae</taxon>
        <taxon>asterids</taxon>
        <taxon>campanulids</taxon>
        <taxon>Asterales</taxon>
        <taxon>Asteraceae</taxon>
        <taxon>Asteroideae</taxon>
        <taxon>Anthemideae</taxon>
        <taxon>Anthemidinae</taxon>
        <taxon>Tanacetum</taxon>
    </lineage>
</organism>
<dbReference type="PANTHER" id="PTHR11439:SF522">
    <property type="entry name" value="REVERSE TRANSCRIPTASE TY1_COPIA-TYPE DOMAIN-CONTAINING PROTEIN"/>
    <property type="match status" value="1"/>
</dbReference>
<gene>
    <name evidence="3" type="ORF">Tco_0727328</name>
</gene>
<accession>A0ABQ4YIX9</accession>